<keyword evidence="9" id="KW-1185">Reference proteome</keyword>
<evidence type="ECO:0000313" key="8">
    <source>
        <dbReference type="EMBL" id="VDP74270.1"/>
    </source>
</evidence>
<dbReference type="Pfam" id="PF00096">
    <property type="entry name" value="zf-C2H2"/>
    <property type="match status" value="3"/>
</dbReference>
<evidence type="ECO:0000256" key="1">
    <source>
        <dbReference type="ARBA" id="ARBA00022723"/>
    </source>
</evidence>
<dbReference type="GO" id="GO:0008270">
    <property type="term" value="F:zinc ion binding"/>
    <property type="evidence" value="ECO:0007669"/>
    <property type="project" value="UniProtKB-KW"/>
</dbReference>
<protein>
    <submittedName>
        <fullName evidence="10">C2H2-type domain-containing protein</fullName>
    </submittedName>
</protein>
<dbReference type="GO" id="GO:0005667">
    <property type="term" value="C:transcription regulator complex"/>
    <property type="evidence" value="ECO:0007669"/>
    <property type="project" value="TreeGrafter"/>
</dbReference>
<dbReference type="InterPro" id="IPR036236">
    <property type="entry name" value="Znf_C2H2_sf"/>
</dbReference>
<feature type="region of interest" description="Disordered" evidence="6">
    <location>
        <begin position="1028"/>
        <end position="1066"/>
    </location>
</feature>
<feature type="domain" description="C2H2-type" evidence="7">
    <location>
        <begin position="919"/>
        <end position="946"/>
    </location>
</feature>
<gene>
    <name evidence="8" type="ORF">ECPE_LOCUS5002</name>
</gene>
<evidence type="ECO:0000313" key="9">
    <source>
        <dbReference type="Proteomes" id="UP000272942"/>
    </source>
</evidence>
<dbReference type="InterPro" id="IPR013087">
    <property type="entry name" value="Znf_C2H2_type"/>
</dbReference>
<evidence type="ECO:0000313" key="10">
    <source>
        <dbReference type="WBParaSite" id="ECPE_0000501401-mRNA-1"/>
    </source>
</evidence>
<dbReference type="PANTHER" id="PTHR14003">
    <property type="entry name" value="TRANSCRIPTIONAL REPRESSOR PROTEIN YY"/>
    <property type="match status" value="1"/>
</dbReference>
<dbReference type="Gene3D" id="3.30.160.60">
    <property type="entry name" value="Classic Zinc Finger"/>
    <property type="match status" value="3"/>
</dbReference>
<dbReference type="GO" id="GO:0000785">
    <property type="term" value="C:chromatin"/>
    <property type="evidence" value="ECO:0007669"/>
    <property type="project" value="TreeGrafter"/>
</dbReference>
<evidence type="ECO:0000256" key="3">
    <source>
        <dbReference type="ARBA" id="ARBA00022771"/>
    </source>
</evidence>
<feature type="domain" description="C2H2-type" evidence="7">
    <location>
        <begin position="975"/>
        <end position="997"/>
    </location>
</feature>
<dbReference type="GO" id="GO:0031519">
    <property type="term" value="C:PcG protein complex"/>
    <property type="evidence" value="ECO:0007669"/>
    <property type="project" value="TreeGrafter"/>
</dbReference>
<evidence type="ECO:0000256" key="2">
    <source>
        <dbReference type="ARBA" id="ARBA00022737"/>
    </source>
</evidence>
<proteinExistence type="predicted"/>
<dbReference type="SUPFAM" id="SSF57667">
    <property type="entry name" value="beta-beta-alpha zinc fingers"/>
    <property type="match status" value="2"/>
</dbReference>
<dbReference type="PROSITE" id="PS00028">
    <property type="entry name" value="ZINC_FINGER_C2H2_1"/>
    <property type="match status" value="4"/>
</dbReference>
<reference evidence="8 9" key="2">
    <citation type="submission" date="2018-11" db="EMBL/GenBank/DDBJ databases">
        <authorList>
            <consortium name="Pathogen Informatics"/>
        </authorList>
    </citation>
    <scope>NUCLEOTIDE SEQUENCE [LARGE SCALE GENOMIC DNA]</scope>
    <source>
        <strain evidence="8 9">Egypt</strain>
    </source>
</reference>
<feature type="region of interest" description="Disordered" evidence="6">
    <location>
        <begin position="650"/>
        <end position="677"/>
    </location>
</feature>
<evidence type="ECO:0000256" key="5">
    <source>
        <dbReference type="PROSITE-ProRule" id="PRU00042"/>
    </source>
</evidence>
<keyword evidence="4" id="KW-0862">Zinc</keyword>
<dbReference type="WBParaSite" id="ECPE_0000501401-mRNA-1">
    <property type="protein sequence ID" value="ECPE_0000501401-mRNA-1"/>
    <property type="gene ID" value="ECPE_0000501401"/>
</dbReference>
<evidence type="ECO:0000256" key="6">
    <source>
        <dbReference type="SAM" id="MobiDB-lite"/>
    </source>
</evidence>
<keyword evidence="1" id="KW-0479">Metal-binding</keyword>
<sequence length="1455" mass="152199">MAITGTVSHQVTSSRNVADSSVTCAAAADPSTGQTLISTAVNFPHPNSLVDEVVVHADHVNPSLAHLTLSSDPLSSTAPTDHLMRFTDELSISMKPNLVGSPLVDDEDDDVRSLLAAAAAVAAAASPTSPQLRSSSSGLNTPPHTRVCNALDNVASDSVKDGLDSHEHGLHTPGGAALLVSRLNSTAAAFATSDTNDDDDDPLSMLIPSTVSQHHNSLTYPSSLMVCTPPTSLSDPCSHLSDVSNPPPVCTHTPVAVGNQPTGDESRFRPSCTPSPATPCDSPRALDTHPMGIQFQTSLLSIPATTTTAAAAVTLNMTEPTNKAAASTGMTAIPSANFVPFSPGGAQHPLVSTPQPDSHFPEFISKSAPSNVTRIPNLGSSSMPPHSPTGAISDVHITADPTTFISKPTSACPSPQGPVIQRPDTIKPAVPVYSESTHTNVSHDDVDCGWTQSPTTHAVLLRVSPGHHPSVAAEDEFDACSPSATAENLKDLEQVISSHSASLPATDDCDDELYLLKTSPFDLATTLKTDTSSLKSGTKPLVAQSESELVPSKPAPSLISSDSGAGVTSVSPKPIPLDTQQTILVVDSASVEPSVDQSQNNDPTIQDMFTNTPTSVCASDALPLVPKDTSVVEVVEHEVSQEDIDFLLPVDPVHNDSGSPTSPLPSSPDQHTSLGSTGVQPVCEISLDETTAIPEVEILGINSVSSVNINGGATSEPEADEVVVSEPVAQSKLILGESEQERTVEEGEEVYDEEEYVNAAVAAVDDVVFALAGNRKPDPSLEIDPALEGTGTDRIFTLSLAPVHRNEPPVCSVQSICSVNAFALNSAGNNGHADGSNNLLTVARRSVSFPSSTVIAGSLSACTPYAQSRSTNATDNSGMQSDFDGTPVANPTGNTTNNATPTVVTANLNWDQRDGNGDYLCPACPRVFPQKALLLKHRVVHDEPKHFCDTCGRCFVREDKLKRHVMSIHTAEKPHVCHICTKAFSRKDKLKDHLKHHDRAARNFECQQCQQPFVQKSDLNRHIRGVHQGEPGIGINMGTKRRAPGLTPAKPSKKKSKSLSAIGDSVLPKIDPGPSASIATSTTASAVPAVRSTLACSNVKTANGKLVSVTLKKGQSNVTDCQSGTAAVEPTASSTMTGSSIEASIAAAAAAAASLGALPPTANPMPPGNHHHPVFAAAAAASGFMLPTMALTQAHQQFVQQHQQQQQQQQAAAAAAAAAAAMLPTGTAGVTPAHQSAVALQQQQQQQQQQQFFTMTNGSQSSAATVVTTNPQQAAALAHSGPAQTTVHVQPELKTVATPNGPMMVLTRIAAATNQTAGQTQQLTTGQAMFPQMVGFHTSSAQQQQQQQLQQLQQQAAVVQHQQLLQQQQQQQATVNNCYQLAAALYQQHHPGLMLAAANGGVGASAGAAGSTVAAMALHQQQQQQQYQQQQHAGLMAAYHQHQQAAHQHALQQQQ</sequence>
<feature type="domain" description="C2H2-type" evidence="7">
    <location>
        <begin position="1004"/>
        <end position="1032"/>
    </location>
</feature>
<dbReference type="Proteomes" id="UP000272942">
    <property type="component" value="Unassembled WGS sequence"/>
</dbReference>
<keyword evidence="3 5" id="KW-0863">Zinc-finger</keyword>
<evidence type="ECO:0000259" key="7">
    <source>
        <dbReference type="PROSITE" id="PS50157"/>
    </source>
</evidence>
<reference evidence="10" key="1">
    <citation type="submission" date="2016-06" db="UniProtKB">
        <authorList>
            <consortium name="WormBaseParasite"/>
        </authorList>
    </citation>
    <scope>IDENTIFICATION</scope>
</reference>
<keyword evidence="2" id="KW-0677">Repeat</keyword>
<dbReference type="PROSITE" id="PS50157">
    <property type="entry name" value="ZINC_FINGER_C2H2_2"/>
    <property type="match status" value="4"/>
</dbReference>
<feature type="region of interest" description="Disordered" evidence="6">
    <location>
        <begin position="125"/>
        <end position="147"/>
    </location>
</feature>
<organism evidence="10">
    <name type="scientific">Echinostoma caproni</name>
    <dbReference type="NCBI Taxonomy" id="27848"/>
    <lineage>
        <taxon>Eukaryota</taxon>
        <taxon>Metazoa</taxon>
        <taxon>Spiralia</taxon>
        <taxon>Lophotrochozoa</taxon>
        <taxon>Platyhelminthes</taxon>
        <taxon>Trematoda</taxon>
        <taxon>Digenea</taxon>
        <taxon>Plagiorchiida</taxon>
        <taxon>Echinostomata</taxon>
        <taxon>Echinostomatoidea</taxon>
        <taxon>Echinostomatidae</taxon>
        <taxon>Echinostoma</taxon>
    </lineage>
</organism>
<feature type="domain" description="C2H2-type" evidence="7">
    <location>
        <begin position="946"/>
        <end position="974"/>
    </location>
</feature>
<dbReference type="FunFam" id="3.30.160.60:FF:000446">
    <property type="entry name" value="Zinc finger protein"/>
    <property type="match status" value="1"/>
</dbReference>
<dbReference type="GO" id="GO:0000981">
    <property type="term" value="F:DNA-binding transcription factor activity, RNA polymerase II-specific"/>
    <property type="evidence" value="ECO:0007669"/>
    <property type="project" value="TreeGrafter"/>
</dbReference>
<feature type="region of interest" description="Disordered" evidence="6">
    <location>
        <begin position="531"/>
        <end position="569"/>
    </location>
</feature>
<accession>A0A183ADG7</accession>
<dbReference type="OrthoDB" id="6281675at2759"/>
<feature type="compositionally biased region" description="Polar residues" evidence="6">
    <location>
        <begin position="558"/>
        <end position="569"/>
    </location>
</feature>
<evidence type="ECO:0000256" key="4">
    <source>
        <dbReference type="ARBA" id="ARBA00022833"/>
    </source>
</evidence>
<feature type="region of interest" description="Disordered" evidence="6">
    <location>
        <begin position="256"/>
        <end position="280"/>
    </location>
</feature>
<dbReference type="PANTHER" id="PTHR14003:SF19">
    <property type="entry name" value="YY2 TRANSCRIPTION FACTOR"/>
    <property type="match status" value="1"/>
</dbReference>
<dbReference type="GO" id="GO:0000978">
    <property type="term" value="F:RNA polymerase II cis-regulatory region sequence-specific DNA binding"/>
    <property type="evidence" value="ECO:0007669"/>
    <property type="project" value="TreeGrafter"/>
</dbReference>
<dbReference type="EMBL" id="UZAN01041843">
    <property type="protein sequence ID" value="VDP74270.1"/>
    <property type="molecule type" value="Genomic_DNA"/>
</dbReference>
<feature type="compositionally biased region" description="Low complexity" evidence="6">
    <location>
        <begin position="125"/>
        <end position="137"/>
    </location>
</feature>
<name>A0A183ADG7_9TREM</name>
<dbReference type="SMART" id="SM00355">
    <property type="entry name" value="ZnF_C2H2"/>
    <property type="match status" value="4"/>
</dbReference>